<name>A0A0E9PUI5_ANGAN</name>
<sequence>MQIWVVAFSNRSTSRYSQDQDQSVSYSREFHIPGHVEIQGMFTDCILINGGINLNCYSIDVEHSGSTDK</sequence>
<reference evidence="1" key="2">
    <citation type="journal article" date="2015" name="Fish Shellfish Immunol.">
        <title>Early steps in the European eel (Anguilla anguilla)-Vibrio vulnificus interaction in the gills: Role of the RtxA13 toxin.</title>
        <authorList>
            <person name="Callol A."/>
            <person name="Pajuelo D."/>
            <person name="Ebbesson L."/>
            <person name="Teles M."/>
            <person name="MacKenzie S."/>
            <person name="Amaro C."/>
        </authorList>
    </citation>
    <scope>NUCLEOTIDE SEQUENCE</scope>
</reference>
<protein>
    <submittedName>
        <fullName evidence="1">Uncharacterized protein</fullName>
    </submittedName>
</protein>
<organism evidence="1">
    <name type="scientific">Anguilla anguilla</name>
    <name type="common">European freshwater eel</name>
    <name type="synonym">Muraena anguilla</name>
    <dbReference type="NCBI Taxonomy" id="7936"/>
    <lineage>
        <taxon>Eukaryota</taxon>
        <taxon>Metazoa</taxon>
        <taxon>Chordata</taxon>
        <taxon>Craniata</taxon>
        <taxon>Vertebrata</taxon>
        <taxon>Euteleostomi</taxon>
        <taxon>Actinopterygii</taxon>
        <taxon>Neopterygii</taxon>
        <taxon>Teleostei</taxon>
        <taxon>Anguilliformes</taxon>
        <taxon>Anguillidae</taxon>
        <taxon>Anguilla</taxon>
    </lineage>
</organism>
<dbReference type="EMBL" id="GBXM01100635">
    <property type="protein sequence ID" value="JAH07942.1"/>
    <property type="molecule type" value="Transcribed_RNA"/>
</dbReference>
<dbReference type="AlphaFoldDB" id="A0A0E9PUI5"/>
<reference evidence="1" key="1">
    <citation type="submission" date="2014-11" db="EMBL/GenBank/DDBJ databases">
        <authorList>
            <person name="Amaro Gonzalez C."/>
        </authorList>
    </citation>
    <scope>NUCLEOTIDE SEQUENCE</scope>
</reference>
<accession>A0A0E9PUI5</accession>
<proteinExistence type="predicted"/>
<evidence type="ECO:0000313" key="1">
    <source>
        <dbReference type="EMBL" id="JAH07942.1"/>
    </source>
</evidence>